<evidence type="ECO:0000259" key="8">
    <source>
        <dbReference type="PROSITE" id="PS50237"/>
    </source>
</evidence>
<evidence type="ECO:0000256" key="6">
    <source>
        <dbReference type="PROSITE-ProRule" id="PRU00104"/>
    </source>
</evidence>
<feature type="repeat" description="RCC1" evidence="7">
    <location>
        <begin position="107"/>
        <end position="157"/>
    </location>
</feature>
<dbReference type="GO" id="GO:0005737">
    <property type="term" value="C:cytoplasm"/>
    <property type="evidence" value="ECO:0007669"/>
    <property type="project" value="UniProtKB-SubCell"/>
</dbReference>
<dbReference type="PROSITE" id="PS00626">
    <property type="entry name" value="RCC1_2"/>
    <property type="match status" value="2"/>
</dbReference>
<dbReference type="PROSITE" id="PS50237">
    <property type="entry name" value="HECT"/>
    <property type="match status" value="1"/>
</dbReference>
<evidence type="ECO:0000313" key="10">
    <source>
        <dbReference type="WBParaSite" id="ALUE_0001437801-mRNA-1"/>
    </source>
</evidence>
<evidence type="ECO:0000256" key="3">
    <source>
        <dbReference type="ARBA" id="ARBA00022679"/>
    </source>
</evidence>
<evidence type="ECO:0000313" key="9">
    <source>
        <dbReference type="Proteomes" id="UP000036681"/>
    </source>
</evidence>
<sequence length="1110" mass="123784">MVRRQLYAFGYGGDGQLGNRGFLNGDDGNIVKTPQVVVGAPTSHDGVSVRAIATGERHTLFLADDGKVLLGCQEGSFTIYPVLLSGGVNIVQIAAGRAHNMAVADDGRLFAWGSNSHGQLALPSNITSTDIPKRVLSLTETVQVACGTDHTIAIVESGRIFVWGLQPDGRVLYAPKEIEFFMALPVVQGGRIFVWGLQPDGRVLYAPKEIEFFMALPVVQVNAGSDYYVALTVSGAMFVWGSNEYGQLGTSDNKERTTPAEVTTLHSLNVVHVACGHSHTVALTHEGRLFVCGSDSCGQLGSGRKVPSQNTMLAVTEMLGTHVTRVACGRCHTLALAGGKMYAFGLNSSGQLGSGNVRSQVTPRPIDALTDVVSVFAGWDQSFCIQSKNEEELSSATSYALQTPKFLSLRRLQEVFNSGDKLSVIGELETAFSSLATLNGSFLYENERRFRCSAQNSCLDMDSIVDASNIICESADAEQYTELSYNMIVLKILNAVELSGIWDVQWEKPQPIESLRIFLIIPSLYFFSSPTLKLVKAFHLPFVRATHLLTAFSRSTLVELSGIWDVQWEKPQPIESLRIFLIIPSLYFFSSPTLKLVKAFHLPFVRATHLLTAFSRSTLEGWWSALEPRHFNRLVCSLVSALHQLVDQEPTNDAAALTLCQILATLNRINNEYKKIALDKFYLTILKEKVDISNDYARWAFGEVHGVFAWSNYPFLMDAEVKTMLLHLEAAIQMQSAQLSMTAGATVIFPFNLFVQSDPFFIIRVSRENIVDDAMVALLSSKSIDLKKPLKVIFRGEEGDDAGGVKKEFFMLLFQELLQPTYGMFTENEESHLIWFSGVETDQLSFKLTGILCALAIYNNVLVDFPFPLALYKKILNQSLLLEDLNELSPTEARSLQAILDYDGDDLEEVFALTFVITLSLFGYSKEVELKENGAQIAVTQENKAEFVRLYVAKRLEEGNDGEIAKQLKSFDAGFRTVIHSRILQFFQPQELMEMIIGNENYDWSVFRKNTEYKGVYYADHEAIRCFWDVFFEFSLDQKKKFLQFLMGTTRIPLQGMSAVKMTVQPCDEMSIPVAHTCFNLLDLPPITDREEMRRRLLICLENTHGFTLA</sequence>
<dbReference type="Pfam" id="PF00632">
    <property type="entry name" value="HECT"/>
    <property type="match status" value="1"/>
</dbReference>
<reference evidence="10" key="1">
    <citation type="submission" date="2023-03" db="UniProtKB">
        <authorList>
            <consortium name="WormBaseParasite"/>
        </authorList>
    </citation>
    <scope>IDENTIFICATION</scope>
</reference>
<keyword evidence="4" id="KW-0677">Repeat</keyword>
<evidence type="ECO:0000256" key="4">
    <source>
        <dbReference type="ARBA" id="ARBA00022737"/>
    </source>
</evidence>
<feature type="active site" description="Glycyl thioester intermediate" evidence="6">
    <location>
        <position position="1078"/>
    </location>
</feature>
<keyword evidence="9" id="KW-1185">Reference proteome</keyword>
<dbReference type="PANTHER" id="PTHR45622">
    <property type="entry name" value="UBIQUITIN-PROTEIN LIGASE E3A-RELATED"/>
    <property type="match status" value="1"/>
</dbReference>
<dbReference type="CDD" id="cd00078">
    <property type="entry name" value="HECTc"/>
    <property type="match status" value="1"/>
</dbReference>
<dbReference type="InterPro" id="IPR035983">
    <property type="entry name" value="Hect_E3_ubiquitin_ligase"/>
</dbReference>
<dbReference type="FunFam" id="3.30.2160.10:FF:000004">
    <property type="entry name" value="probable E3 ubiquitin-protein ligase HERC4 isoform X1"/>
    <property type="match status" value="1"/>
</dbReference>
<feature type="repeat" description="RCC1" evidence="7">
    <location>
        <begin position="190"/>
        <end position="234"/>
    </location>
</feature>
<dbReference type="PRINTS" id="PR00633">
    <property type="entry name" value="RCCNDNSATION"/>
</dbReference>
<dbReference type="Gene3D" id="2.130.10.30">
    <property type="entry name" value="Regulator of chromosome condensation 1/beta-lactamase-inhibitor protein II"/>
    <property type="match status" value="3"/>
</dbReference>
<keyword evidence="5 6" id="KW-0833">Ubl conjugation pathway</keyword>
<dbReference type="SUPFAM" id="SSF56204">
    <property type="entry name" value="Hect, E3 ligase catalytic domain"/>
    <property type="match status" value="1"/>
</dbReference>
<dbReference type="InterPro" id="IPR009091">
    <property type="entry name" value="RCC1/BLIP-II"/>
</dbReference>
<dbReference type="PANTHER" id="PTHR45622:SF76">
    <property type="entry name" value="HECT AND RLD DOMAIN CONTAINING E3 UBIQUITIN LIGASE 4, ISOFORM C"/>
    <property type="match status" value="1"/>
</dbReference>
<dbReference type="SUPFAM" id="SSF50985">
    <property type="entry name" value="RCC1/BLIP-II"/>
    <property type="match status" value="2"/>
</dbReference>
<feature type="repeat" description="RCC1" evidence="7">
    <location>
        <begin position="287"/>
        <end position="339"/>
    </location>
</feature>
<dbReference type="Gene3D" id="3.90.1750.10">
    <property type="entry name" value="Hect, E3 ligase catalytic domains"/>
    <property type="match status" value="1"/>
</dbReference>
<dbReference type="Gene3D" id="3.30.2410.10">
    <property type="entry name" value="Hect, E3 ligase catalytic domain"/>
    <property type="match status" value="1"/>
</dbReference>
<accession>A0A9J2PYF7</accession>
<feature type="repeat" description="RCC1" evidence="7">
    <location>
        <begin position="4"/>
        <end position="65"/>
    </location>
</feature>
<feature type="domain" description="HECT" evidence="8">
    <location>
        <begin position="782"/>
        <end position="1110"/>
    </location>
</feature>
<dbReference type="Gene3D" id="3.30.2160.10">
    <property type="entry name" value="Hect, E3 ligase catalytic domain"/>
    <property type="match status" value="1"/>
</dbReference>
<dbReference type="SMART" id="SM00119">
    <property type="entry name" value="HECTc"/>
    <property type="match status" value="1"/>
</dbReference>
<dbReference type="Proteomes" id="UP000036681">
    <property type="component" value="Unplaced"/>
</dbReference>
<feature type="repeat" description="RCC1" evidence="7">
    <location>
        <begin position="235"/>
        <end position="286"/>
    </location>
</feature>
<feature type="repeat" description="RCC1" evidence="7">
    <location>
        <begin position="339"/>
        <end position="388"/>
    </location>
</feature>
<dbReference type="Pfam" id="PF25390">
    <property type="entry name" value="WD40_RLD"/>
    <property type="match status" value="1"/>
</dbReference>
<evidence type="ECO:0000256" key="7">
    <source>
        <dbReference type="PROSITE-ProRule" id="PRU00235"/>
    </source>
</evidence>
<keyword evidence="3" id="KW-0808">Transferase</keyword>
<evidence type="ECO:0000256" key="2">
    <source>
        <dbReference type="ARBA" id="ARBA00022490"/>
    </source>
</evidence>
<name>A0A9J2PYF7_ASCLU</name>
<proteinExistence type="predicted"/>
<organism evidence="9 10">
    <name type="scientific">Ascaris lumbricoides</name>
    <name type="common">Giant roundworm</name>
    <dbReference type="NCBI Taxonomy" id="6252"/>
    <lineage>
        <taxon>Eukaryota</taxon>
        <taxon>Metazoa</taxon>
        <taxon>Ecdysozoa</taxon>
        <taxon>Nematoda</taxon>
        <taxon>Chromadorea</taxon>
        <taxon>Rhabditida</taxon>
        <taxon>Spirurina</taxon>
        <taxon>Ascaridomorpha</taxon>
        <taxon>Ascaridoidea</taxon>
        <taxon>Ascarididae</taxon>
        <taxon>Ascaris</taxon>
    </lineage>
</organism>
<dbReference type="InterPro" id="IPR058923">
    <property type="entry name" value="RCC1-like_dom"/>
</dbReference>
<dbReference type="FunFam" id="3.30.2410.10:FF:000003">
    <property type="entry name" value="probable E3 ubiquitin-protein ligase HERC4 isoform X1"/>
    <property type="match status" value="1"/>
</dbReference>
<dbReference type="InterPro" id="IPR000569">
    <property type="entry name" value="HECT_dom"/>
</dbReference>
<dbReference type="InterPro" id="IPR000408">
    <property type="entry name" value="Reg_chr_condens"/>
</dbReference>
<comment type="subcellular location">
    <subcellularLocation>
        <location evidence="1">Cytoplasm</location>
    </subcellularLocation>
</comment>
<dbReference type="InterPro" id="IPR051709">
    <property type="entry name" value="Ub-ligase/GTPase-reg"/>
</dbReference>
<evidence type="ECO:0000256" key="5">
    <source>
        <dbReference type="ARBA" id="ARBA00022786"/>
    </source>
</evidence>
<dbReference type="GO" id="GO:0004842">
    <property type="term" value="F:ubiquitin-protein transferase activity"/>
    <property type="evidence" value="ECO:0007669"/>
    <property type="project" value="InterPro"/>
</dbReference>
<keyword evidence="2" id="KW-0963">Cytoplasm</keyword>
<dbReference type="PROSITE" id="PS50012">
    <property type="entry name" value="RCC1_3"/>
    <property type="match status" value="6"/>
</dbReference>
<protein>
    <submittedName>
        <fullName evidence="10">HECT domain-containing protein</fullName>
    </submittedName>
</protein>
<dbReference type="WBParaSite" id="ALUE_0001437801-mRNA-1">
    <property type="protein sequence ID" value="ALUE_0001437801-mRNA-1"/>
    <property type="gene ID" value="ALUE_0001437801"/>
</dbReference>
<dbReference type="AlphaFoldDB" id="A0A9J2PYF7"/>
<evidence type="ECO:0000256" key="1">
    <source>
        <dbReference type="ARBA" id="ARBA00004496"/>
    </source>
</evidence>